<proteinExistence type="predicted"/>
<accession>A0A2A4GD93</accession>
<name>A0A2A4GD93_9FLAO</name>
<dbReference type="Proteomes" id="UP000219559">
    <property type="component" value="Unassembled WGS sequence"/>
</dbReference>
<gene>
    <name evidence="2" type="ORF">B7P33_01160</name>
</gene>
<dbReference type="RefSeq" id="WP_097441465.1">
    <property type="nucleotide sequence ID" value="NZ_NBWU01000001.1"/>
</dbReference>
<evidence type="ECO:0000313" key="3">
    <source>
        <dbReference type="Proteomes" id="UP000219559"/>
    </source>
</evidence>
<evidence type="ECO:0000256" key="1">
    <source>
        <dbReference type="SAM" id="SignalP"/>
    </source>
</evidence>
<dbReference type="EMBL" id="NBWU01000001">
    <property type="protein sequence ID" value="PCE65940.1"/>
    <property type="molecule type" value="Genomic_DNA"/>
</dbReference>
<organism evidence="2 3">
    <name type="scientific">Sediminicola luteus</name>
    <dbReference type="NCBI Taxonomy" id="319238"/>
    <lineage>
        <taxon>Bacteria</taxon>
        <taxon>Pseudomonadati</taxon>
        <taxon>Bacteroidota</taxon>
        <taxon>Flavobacteriia</taxon>
        <taxon>Flavobacteriales</taxon>
        <taxon>Flavobacteriaceae</taxon>
        <taxon>Sediminicola</taxon>
    </lineage>
</organism>
<comment type="caution">
    <text evidence="2">The sequence shown here is derived from an EMBL/GenBank/DDBJ whole genome shotgun (WGS) entry which is preliminary data.</text>
</comment>
<feature type="signal peptide" evidence="1">
    <location>
        <begin position="1"/>
        <end position="20"/>
    </location>
</feature>
<sequence>MIRWCLSLVLFGLLSFFGQAQLIADENNQESLARVSQKFLKEGKLRQALVGFHYCTAEKVNTPLAKDCQVKVDSIRAILRQKDSVALLGRWVYAGYMRSFNFTRGYYKQKLAIHPDSIVFYEYVGKEYQILKTIIINNRRYNGATSGGFSFRDSEGTLWQMNVSPKKDMVSIFDNFSMHRSDDIYIREDLFEAYTK</sequence>
<protein>
    <submittedName>
        <fullName evidence="2">Uncharacterized protein</fullName>
    </submittedName>
</protein>
<feature type="chain" id="PRO_5012224011" evidence="1">
    <location>
        <begin position="21"/>
        <end position="196"/>
    </location>
</feature>
<keyword evidence="1" id="KW-0732">Signal</keyword>
<keyword evidence="3" id="KW-1185">Reference proteome</keyword>
<evidence type="ECO:0000313" key="2">
    <source>
        <dbReference type="EMBL" id="PCE65940.1"/>
    </source>
</evidence>
<reference evidence="2 3" key="1">
    <citation type="submission" date="2017-04" db="EMBL/GenBank/DDBJ databases">
        <title>A new member of the family Flavobacteriaceae isolated from ascidians.</title>
        <authorList>
            <person name="Chen L."/>
        </authorList>
    </citation>
    <scope>NUCLEOTIDE SEQUENCE [LARGE SCALE GENOMIC DNA]</scope>
    <source>
        <strain evidence="2 3">HQA918</strain>
    </source>
</reference>
<dbReference type="AlphaFoldDB" id="A0A2A4GD93"/>